<dbReference type="InterPro" id="IPR004636">
    <property type="entry name" value="AcOrn/SuccOrn_fam"/>
</dbReference>
<dbReference type="FunFam" id="3.40.640.10:FF:000004">
    <property type="entry name" value="Acetylornithine aminotransferase"/>
    <property type="match status" value="1"/>
</dbReference>
<dbReference type="Gene3D" id="3.40.640.10">
    <property type="entry name" value="Type I PLP-dependent aspartate aminotransferase-like (Major domain)"/>
    <property type="match status" value="1"/>
</dbReference>
<sequence>MDQQTIMKTDEQHYMKVFARYPIVLSHGEGPYVYDNSGKKYIDFLGGIAVNILGHAHPKLVAAIAKQAGRLIHCSNLYYTEQQATLAQKLAEQSGMDRVFFGNSGAEANEGAIKLARKYAKTISPDKVEIITAYDSFHGRTLAALTATGQPKYHEGYEPLPGGFRYVHYNNLDELKALMLAAKTCAVMLEPIQGEGGVNMPEPGYLETVRELCDQTGALLIFDEIQTGMGRTGSLFAYQAFGVKPDIATVAKGLGGGVPIGAFMTTEKVAAAFAAGDHGSTFGGNPLACAAANAVLDCIEEEQLLANTVAMGEYLLGELVKLKEKYPALITEVRGKGLILGAKLTCPGRDIVNKCLAQGAIINCTAGDVLRFVPPLNINRGHIDEVMTTLDKVLAAE</sequence>
<dbReference type="InterPro" id="IPR015424">
    <property type="entry name" value="PyrdxlP-dep_Trfase"/>
</dbReference>
<keyword evidence="5" id="KW-0963">Cytoplasm</keyword>
<dbReference type="HAMAP" id="MF_01107">
    <property type="entry name" value="ArgD_aminotrans_3"/>
    <property type="match status" value="1"/>
</dbReference>
<keyword evidence="5" id="KW-0055">Arginine biosynthesis</keyword>
<dbReference type="Gene3D" id="3.90.1150.10">
    <property type="entry name" value="Aspartate Aminotransferase, domain 1"/>
    <property type="match status" value="1"/>
</dbReference>
<dbReference type="SUPFAM" id="SSF53383">
    <property type="entry name" value="PLP-dependent transferases"/>
    <property type="match status" value="1"/>
</dbReference>
<feature type="modified residue" description="N6-(pyridoxal phosphate)lysine" evidence="5">
    <location>
        <position position="252"/>
    </location>
</feature>
<keyword evidence="7" id="KW-1185">Reference proteome</keyword>
<dbReference type="Proteomes" id="UP000198847">
    <property type="component" value="Unassembled WGS sequence"/>
</dbReference>
<feature type="binding site" evidence="5">
    <location>
        <begin position="105"/>
        <end position="106"/>
    </location>
    <ligand>
        <name>pyridoxal 5'-phosphate</name>
        <dbReference type="ChEBI" id="CHEBI:597326"/>
    </ligand>
</feature>
<dbReference type="AlphaFoldDB" id="A0A1H8WD97"/>
<evidence type="ECO:0000313" key="6">
    <source>
        <dbReference type="EMBL" id="SEP25616.1"/>
    </source>
</evidence>
<dbReference type="NCBIfam" id="NF002325">
    <property type="entry name" value="PRK01278.1"/>
    <property type="match status" value="1"/>
</dbReference>
<evidence type="ECO:0000313" key="7">
    <source>
        <dbReference type="Proteomes" id="UP000198847"/>
    </source>
</evidence>
<dbReference type="PANTHER" id="PTHR11986">
    <property type="entry name" value="AMINOTRANSFERASE CLASS III"/>
    <property type="match status" value="1"/>
</dbReference>
<comment type="similarity">
    <text evidence="5">Belongs to the class-III pyridoxal-phosphate-dependent aminotransferase family. ArgD subfamily.</text>
</comment>
<comment type="pathway">
    <text evidence="5">Amino-acid biosynthesis; L-arginine biosynthesis; N(2)-acetyl-L-ornithine from L-glutamate: step 4/4.</text>
</comment>
<reference evidence="6 7" key="1">
    <citation type="submission" date="2016-10" db="EMBL/GenBank/DDBJ databases">
        <authorList>
            <person name="de Groot N.N."/>
        </authorList>
    </citation>
    <scope>NUCLEOTIDE SEQUENCE [LARGE SCALE GENOMIC DNA]</scope>
    <source>
        <strain evidence="6 7">DSM 13305</strain>
    </source>
</reference>
<feature type="binding site" evidence="5">
    <location>
        <position position="280"/>
    </location>
    <ligand>
        <name>N(2)-acetyl-L-ornithine</name>
        <dbReference type="ChEBI" id="CHEBI:57805"/>
    </ligand>
</feature>
<feature type="binding site" evidence="5">
    <location>
        <position position="137"/>
    </location>
    <ligand>
        <name>pyridoxal 5'-phosphate</name>
        <dbReference type="ChEBI" id="CHEBI:597326"/>
    </ligand>
</feature>
<comment type="catalytic activity">
    <reaction evidence="5">
        <text>N(2)-acetyl-L-ornithine + 2-oxoglutarate = N-acetyl-L-glutamate 5-semialdehyde + L-glutamate</text>
        <dbReference type="Rhea" id="RHEA:18049"/>
        <dbReference type="ChEBI" id="CHEBI:16810"/>
        <dbReference type="ChEBI" id="CHEBI:29123"/>
        <dbReference type="ChEBI" id="CHEBI:29985"/>
        <dbReference type="ChEBI" id="CHEBI:57805"/>
        <dbReference type="EC" id="2.6.1.11"/>
    </reaction>
</comment>
<keyword evidence="1 5" id="KW-0032">Aminotransferase</keyword>
<comment type="subunit">
    <text evidence="5">Homodimer.</text>
</comment>
<evidence type="ECO:0000256" key="4">
    <source>
        <dbReference type="ARBA" id="ARBA00022898"/>
    </source>
</evidence>
<dbReference type="InterPro" id="IPR050103">
    <property type="entry name" value="Class-III_PLP-dep_AT"/>
</dbReference>
<dbReference type="PROSITE" id="PS00600">
    <property type="entry name" value="AA_TRANSFER_CLASS_3"/>
    <property type="match status" value="1"/>
</dbReference>
<keyword evidence="4 5" id="KW-0663">Pyridoxal phosphate</keyword>
<dbReference type="STRING" id="112903.SAMN04490178_11563"/>
<dbReference type="EMBL" id="FODY01000015">
    <property type="protein sequence ID" value="SEP25616.1"/>
    <property type="molecule type" value="Genomic_DNA"/>
</dbReference>
<evidence type="ECO:0000256" key="5">
    <source>
        <dbReference type="HAMAP-Rule" id="MF_01107"/>
    </source>
</evidence>
<dbReference type="GO" id="GO:0005737">
    <property type="term" value="C:cytoplasm"/>
    <property type="evidence" value="ECO:0007669"/>
    <property type="project" value="UniProtKB-SubCell"/>
</dbReference>
<dbReference type="GO" id="GO:0042802">
    <property type="term" value="F:identical protein binding"/>
    <property type="evidence" value="ECO:0007669"/>
    <property type="project" value="TreeGrafter"/>
</dbReference>
<name>A0A1H8WD97_9FIRM</name>
<evidence type="ECO:0000256" key="1">
    <source>
        <dbReference type="ARBA" id="ARBA00022576"/>
    </source>
</evidence>
<keyword evidence="3 5" id="KW-0808">Transferase</keyword>
<dbReference type="PIRSF" id="PIRSF000521">
    <property type="entry name" value="Transaminase_4ab_Lys_Orn"/>
    <property type="match status" value="1"/>
</dbReference>
<comment type="cofactor">
    <cofactor evidence="5">
        <name>pyridoxal 5'-phosphate</name>
        <dbReference type="ChEBI" id="CHEBI:597326"/>
    </cofactor>
    <text evidence="5">Binds 1 pyridoxal phosphate per subunit.</text>
</comment>
<dbReference type="PANTHER" id="PTHR11986:SF79">
    <property type="entry name" value="ACETYLORNITHINE AMINOTRANSFERASE, MITOCHONDRIAL"/>
    <property type="match status" value="1"/>
</dbReference>
<dbReference type="NCBIfam" id="NF002874">
    <property type="entry name" value="PRK03244.1"/>
    <property type="match status" value="1"/>
</dbReference>
<dbReference type="Pfam" id="PF00202">
    <property type="entry name" value="Aminotran_3"/>
    <property type="match status" value="1"/>
</dbReference>
<organism evidence="6 7">
    <name type="scientific">Propionispora vibrioides</name>
    <dbReference type="NCBI Taxonomy" id="112903"/>
    <lineage>
        <taxon>Bacteria</taxon>
        <taxon>Bacillati</taxon>
        <taxon>Bacillota</taxon>
        <taxon>Negativicutes</taxon>
        <taxon>Selenomonadales</taxon>
        <taxon>Sporomusaceae</taxon>
        <taxon>Propionispora</taxon>
    </lineage>
</organism>
<evidence type="ECO:0000256" key="3">
    <source>
        <dbReference type="ARBA" id="ARBA00022679"/>
    </source>
</evidence>
<dbReference type="OrthoDB" id="3034088at2"/>
<comment type="miscellaneous">
    <text evidence="5">May also have succinyldiaminopimelate aminotransferase activity, thus carrying out the corresponding step in lysine biosynthesis.</text>
</comment>
<dbReference type="InterPro" id="IPR049704">
    <property type="entry name" value="Aminotrans_3_PPA_site"/>
</dbReference>
<accession>A0A1H8WD97</accession>
<dbReference type="UniPathway" id="UPA00068">
    <property type="reaction ID" value="UER00109"/>
</dbReference>
<dbReference type="GO" id="GO:0006526">
    <property type="term" value="P:L-arginine biosynthetic process"/>
    <property type="evidence" value="ECO:0007669"/>
    <property type="project" value="UniProtKB-UniRule"/>
</dbReference>
<proteinExistence type="inferred from homology"/>
<dbReference type="InterPro" id="IPR015422">
    <property type="entry name" value="PyrdxlP-dep_Trfase_small"/>
</dbReference>
<evidence type="ECO:0000256" key="2">
    <source>
        <dbReference type="ARBA" id="ARBA00022605"/>
    </source>
</evidence>
<dbReference type="InterPro" id="IPR015421">
    <property type="entry name" value="PyrdxlP-dep_Trfase_major"/>
</dbReference>
<dbReference type="GO" id="GO:0030170">
    <property type="term" value="F:pyridoxal phosphate binding"/>
    <property type="evidence" value="ECO:0007669"/>
    <property type="project" value="InterPro"/>
</dbReference>
<feature type="binding site" evidence="5">
    <location>
        <begin position="223"/>
        <end position="226"/>
    </location>
    <ligand>
        <name>pyridoxal 5'-phosphate</name>
        <dbReference type="ChEBI" id="CHEBI:597326"/>
    </ligand>
</feature>
<dbReference type="GO" id="GO:0003992">
    <property type="term" value="F:N2-acetyl-L-ornithine:2-oxoglutarate 5-aminotransferase activity"/>
    <property type="evidence" value="ECO:0007669"/>
    <property type="project" value="UniProtKB-UniRule"/>
</dbReference>
<dbReference type="CDD" id="cd00610">
    <property type="entry name" value="OAT_like"/>
    <property type="match status" value="1"/>
</dbReference>
<dbReference type="RefSeq" id="WP_091748009.1">
    <property type="nucleotide sequence ID" value="NZ_FODY01000015.1"/>
</dbReference>
<gene>
    <name evidence="5" type="primary">argD</name>
    <name evidence="6" type="ORF">SAMN04490178_11563</name>
</gene>
<comment type="subcellular location">
    <subcellularLocation>
        <location evidence="5">Cytoplasm</location>
    </subcellularLocation>
</comment>
<feature type="binding site" evidence="5">
    <location>
        <position position="140"/>
    </location>
    <ligand>
        <name>N(2)-acetyl-L-ornithine</name>
        <dbReference type="ChEBI" id="CHEBI:57805"/>
    </ligand>
</feature>
<dbReference type="NCBIfam" id="TIGR00707">
    <property type="entry name" value="argD"/>
    <property type="match status" value="1"/>
</dbReference>
<keyword evidence="2 5" id="KW-0028">Amino-acid biosynthesis</keyword>
<dbReference type="EC" id="2.6.1.11" evidence="5"/>
<dbReference type="InterPro" id="IPR005814">
    <property type="entry name" value="Aminotrans_3"/>
</dbReference>
<feature type="binding site" evidence="5">
    <location>
        <position position="281"/>
    </location>
    <ligand>
        <name>pyridoxal 5'-phosphate</name>
        <dbReference type="ChEBI" id="CHEBI:597326"/>
    </ligand>
</feature>
<protein>
    <recommendedName>
        <fullName evidence="5">Acetylornithine aminotransferase</fullName>
        <shortName evidence="5">ACOAT</shortName>
        <ecNumber evidence="5">2.6.1.11</ecNumber>
    </recommendedName>
</protein>